<name>A0ABD0UK62_DENTH</name>
<gene>
    <name evidence="2" type="ORF">M5K25_016621</name>
</gene>
<keyword evidence="3" id="KW-1185">Reference proteome</keyword>
<evidence type="ECO:0000313" key="2">
    <source>
        <dbReference type="EMBL" id="KAL0913180.1"/>
    </source>
</evidence>
<evidence type="ECO:0000256" key="1">
    <source>
        <dbReference type="SAM" id="MobiDB-lite"/>
    </source>
</evidence>
<dbReference type="Proteomes" id="UP001552299">
    <property type="component" value="Unassembled WGS sequence"/>
</dbReference>
<dbReference type="EMBL" id="JANQDX010000013">
    <property type="protein sequence ID" value="KAL0913180.1"/>
    <property type="molecule type" value="Genomic_DNA"/>
</dbReference>
<accession>A0ABD0UK62</accession>
<reference evidence="2 3" key="1">
    <citation type="journal article" date="2024" name="Plant Biotechnol. J.">
        <title>Dendrobium thyrsiflorum genome and its molecular insights into genes involved in important horticultural traits.</title>
        <authorList>
            <person name="Chen B."/>
            <person name="Wang J.Y."/>
            <person name="Zheng P.J."/>
            <person name="Li K.L."/>
            <person name="Liang Y.M."/>
            <person name="Chen X.F."/>
            <person name="Zhang C."/>
            <person name="Zhao X."/>
            <person name="He X."/>
            <person name="Zhang G.Q."/>
            <person name="Liu Z.J."/>
            <person name="Xu Q."/>
        </authorList>
    </citation>
    <scope>NUCLEOTIDE SEQUENCE [LARGE SCALE GENOMIC DNA]</scope>
    <source>
        <strain evidence="2">GZMU011</strain>
    </source>
</reference>
<sequence>MWQAGIEEFTATFWLPDHRLRPGVLPDHHLRPDVLPDHHLRPDVLPDHHLRPDVLLDHSPKPDVLLKARRSVRSPLDARRSAGPPSDARRSTGPPPNIVPPSNHRLTMHVNSLYYLCTLAAFDDKVKIAYKFWEEKAISNYYKKNESQFNQILNIELDKLLRLASLLMNSGQASYVSHTQLDFRYRPTHGKLSHQHKFKRFRKRQHLFLRDPQSLQTLKSSNFMIRKSIRGIRTRKNIFEGIRGILTIEKTRIQAFKNCRHQENQTEKKKERTKRKGEERPKEEFLIGKEGRLLLFQSHLHIFRHLDYEIDQISIFFVFFRDLVFSSKGEALLTCILHWRLEIHDGKSVFEQAFLSSSWFLIDYLSPASWSSVVVGIRTRKKQCVGLDKQGKQRRRKFVATSCYNYDVWTKEVFNSLSSTSLGSLSGLSGQRR</sequence>
<feature type="region of interest" description="Disordered" evidence="1">
    <location>
        <begin position="68"/>
        <end position="103"/>
    </location>
</feature>
<evidence type="ECO:0000313" key="3">
    <source>
        <dbReference type="Proteomes" id="UP001552299"/>
    </source>
</evidence>
<organism evidence="2 3">
    <name type="scientific">Dendrobium thyrsiflorum</name>
    <name type="common">Pinecone-like raceme dendrobium</name>
    <name type="synonym">Orchid</name>
    <dbReference type="NCBI Taxonomy" id="117978"/>
    <lineage>
        <taxon>Eukaryota</taxon>
        <taxon>Viridiplantae</taxon>
        <taxon>Streptophyta</taxon>
        <taxon>Embryophyta</taxon>
        <taxon>Tracheophyta</taxon>
        <taxon>Spermatophyta</taxon>
        <taxon>Magnoliopsida</taxon>
        <taxon>Liliopsida</taxon>
        <taxon>Asparagales</taxon>
        <taxon>Orchidaceae</taxon>
        <taxon>Epidendroideae</taxon>
        <taxon>Malaxideae</taxon>
        <taxon>Dendrobiinae</taxon>
        <taxon>Dendrobium</taxon>
    </lineage>
</organism>
<feature type="region of interest" description="Disordered" evidence="1">
    <location>
        <begin position="261"/>
        <end position="281"/>
    </location>
</feature>
<protein>
    <submittedName>
        <fullName evidence="2">Uncharacterized protein</fullName>
    </submittedName>
</protein>
<proteinExistence type="predicted"/>
<comment type="caution">
    <text evidence="2">The sequence shown here is derived from an EMBL/GenBank/DDBJ whole genome shotgun (WGS) entry which is preliminary data.</text>
</comment>
<dbReference type="AlphaFoldDB" id="A0ABD0UK62"/>